<dbReference type="EMBL" id="PVTR01000003">
    <property type="protein sequence ID" value="PRY89124.1"/>
    <property type="molecule type" value="Genomic_DNA"/>
</dbReference>
<gene>
    <name evidence="1" type="ORF">CLW00_103246</name>
</gene>
<accession>A0A2T0WRH1</accession>
<keyword evidence="2" id="KW-1185">Reference proteome</keyword>
<reference evidence="1 2" key="1">
    <citation type="submission" date="2018-03" db="EMBL/GenBank/DDBJ databases">
        <title>Genomic Encyclopedia of Archaeal and Bacterial Type Strains, Phase II (KMG-II): from individual species to whole genera.</title>
        <authorList>
            <person name="Goeker M."/>
        </authorList>
    </citation>
    <scope>NUCLEOTIDE SEQUENCE [LARGE SCALE GENOMIC DNA]</scope>
    <source>
        <strain evidence="1 2">DSM 27929</strain>
    </source>
</reference>
<organism evidence="1 2">
    <name type="scientific">Mongoliibacter ruber</name>
    <dbReference type="NCBI Taxonomy" id="1750599"/>
    <lineage>
        <taxon>Bacteria</taxon>
        <taxon>Pseudomonadati</taxon>
        <taxon>Bacteroidota</taxon>
        <taxon>Cytophagia</taxon>
        <taxon>Cytophagales</taxon>
        <taxon>Cyclobacteriaceae</taxon>
        <taxon>Mongoliibacter</taxon>
    </lineage>
</organism>
<comment type="caution">
    <text evidence="1">The sequence shown here is derived from an EMBL/GenBank/DDBJ whole genome shotgun (WGS) entry which is preliminary data.</text>
</comment>
<dbReference type="Proteomes" id="UP000238157">
    <property type="component" value="Unassembled WGS sequence"/>
</dbReference>
<name>A0A2T0WRH1_9BACT</name>
<evidence type="ECO:0000313" key="1">
    <source>
        <dbReference type="EMBL" id="PRY89124.1"/>
    </source>
</evidence>
<dbReference type="AlphaFoldDB" id="A0A2T0WRH1"/>
<proteinExistence type="predicted"/>
<protein>
    <submittedName>
        <fullName evidence="1">Uncharacterized protein</fullName>
    </submittedName>
</protein>
<evidence type="ECO:0000313" key="2">
    <source>
        <dbReference type="Proteomes" id="UP000238157"/>
    </source>
</evidence>
<sequence>MQALNLKKQLLVKWGVKSKASLLRPFVIIDWLVLLFL</sequence>